<protein>
    <recommendedName>
        <fullName evidence="1">GGDEF domain-containing protein</fullName>
    </recommendedName>
</protein>
<dbReference type="InterPro" id="IPR029787">
    <property type="entry name" value="Nucleotide_cyclase"/>
</dbReference>
<dbReference type="PROSITE" id="PS50887">
    <property type="entry name" value="GGDEF"/>
    <property type="match status" value="1"/>
</dbReference>
<dbReference type="PANTHER" id="PTHR45138">
    <property type="entry name" value="REGULATORY COMPONENTS OF SENSORY TRANSDUCTION SYSTEM"/>
    <property type="match status" value="1"/>
</dbReference>
<dbReference type="NCBIfam" id="TIGR00254">
    <property type="entry name" value="GGDEF"/>
    <property type="match status" value="1"/>
</dbReference>
<dbReference type="GO" id="GO:0043709">
    <property type="term" value="P:cell adhesion involved in single-species biofilm formation"/>
    <property type="evidence" value="ECO:0007669"/>
    <property type="project" value="TreeGrafter"/>
</dbReference>
<dbReference type="SUPFAM" id="SSF55073">
    <property type="entry name" value="Nucleotide cyclase"/>
    <property type="match status" value="1"/>
</dbReference>
<sequence>MIDPESRFEEQLDHLESAQRRFQAYKNYLARLDKQVEKGLITPEERIDIIAAELFRKDSRKEEAQEKARTDSLTGLPNRRAFDADYAELVQGKKPFGLLIVDLDHFKKINDTHGHGAGDDVLIQTSMLLRLNIREESDERGNQDIVSRIGKVGRIGGEEFAILLPDVSSIEDLRNIAERIRTSISSEPLQVTDEYGKKIQQQVTISLGGGLYTSGENPAEFFHRVDKRALYEAKGEGREGEGRNRTVILMPRKLTRQQAA</sequence>
<dbReference type="CDD" id="cd01949">
    <property type="entry name" value="GGDEF"/>
    <property type="match status" value="1"/>
</dbReference>
<dbReference type="Proteomes" id="UP000177069">
    <property type="component" value="Unassembled WGS sequence"/>
</dbReference>
<reference evidence="2 3" key="1">
    <citation type="journal article" date="2016" name="Nat. Commun.">
        <title>Thousands of microbial genomes shed light on interconnected biogeochemical processes in an aquifer system.</title>
        <authorList>
            <person name="Anantharaman K."/>
            <person name="Brown C.T."/>
            <person name="Hug L.A."/>
            <person name="Sharon I."/>
            <person name="Castelle C.J."/>
            <person name="Probst A.J."/>
            <person name="Thomas B.C."/>
            <person name="Singh A."/>
            <person name="Wilkins M.J."/>
            <person name="Karaoz U."/>
            <person name="Brodie E.L."/>
            <person name="Williams K.H."/>
            <person name="Hubbard S.S."/>
            <person name="Banfield J.F."/>
        </authorList>
    </citation>
    <scope>NUCLEOTIDE SEQUENCE [LARGE SCALE GENOMIC DNA]</scope>
</reference>
<feature type="domain" description="GGDEF" evidence="1">
    <location>
        <begin position="94"/>
        <end position="251"/>
    </location>
</feature>
<comment type="caution">
    <text evidence="2">The sequence shown here is derived from an EMBL/GenBank/DDBJ whole genome shotgun (WGS) entry which is preliminary data.</text>
</comment>
<dbReference type="Pfam" id="PF00990">
    <property type="entry name" value="GGDEF"/>
    <property type="match status" value="1"/>
</dbReference>
<dbReference type="AlphaFoldDB" id="A0A1F5G123"/>
<dbReference type="GO" id="GO:0005886">
    <property type="term" value="C:plasma membrane"/>
    <property type="evidence" value="ECO:0007669"/>
    <property type="project" value="TreeGrafter"/>
</dbReference>
<dbReference type="EMBL" id="MFBA01000023">
    <property type="protein sequence ID" value="OGD85548.1"/>
    <property type="molecule type" value="Genomic_DNA"/>
</dbReference>
<dbReference type="SMART" id="SM00267">
    <property type="entry name" value="GGDEF"/>
    <property type="match status" value="1"/>
</dbReference>
<dbReference type="InterPro" id="IPR043128">
    <property type="entry name" value="Rev_trsase/Diguanyl_cyclase"/>
</dbReference>
<dbReference type="PANTHER" id="PTHR45138:SF9">
    <property type="entry name" value="DIGUANYLATE CYCLASE DGCM-RELATED"/>
    <property type="match status" value="1"/>
</dbReference>
<accession>A0A1F5G123</accession>
<dbReference type="Gene3D" id="3.30.70.270">
    <property type="match status" value="1"/>
</dbReference>
<proteinExistence type="predicted"/>
<dbReference type="InterPro" id="IPR000160">
    <property type="entry name" value="GGDEF_dom"/>
</dbReference>
<name>A0A1F5G123_9BACT</name>
<evidence type="ECO:0000313" key="2">
    <source>
        <dbReference type="EMBL" id="OGD85548.1"/>
    </source>
</evidence>
<organism evidence="2 3">
    <name type="scientific">Candidatus Curtissbacteria bacterium RIFCSPHIGHO2_01_FULL_41_13</name>
    <dbReference type="NCBI Taxonomy" id="1797745"/>
    <lineage>
        <taxon>Bacteria</taxon>
        <taxon>Candidatus Curtissiibacteriota</taxon>
    </lineage>
</organism>
<evidence type="ECO:0000259" key="1">
    <source>
        <dbReference type="PROSITE" id="PS50887"/>
    </source>
</evidence>
<dbReference type="GO" id="GO:0052621">
    <property type="term" value="F:diguanylate cyclase activity"/>
    <property type="evidence" value="ECO:0007669"/>
    <property type="project" value="TreeGrafter"/>
</dbReference>
<gene>
    <name evidence="2" type="ORF">A2696_03245</name>
</gene>
<evidence type="ECO:0000313" key="3">
    <source>
        <dbReference type="Proteomes" id="UP000177069"/>
    </source>
</evidence>
<dbReference type="GO" id="GO:1902201">
    <property type="term" value="P:negative regulation of bacterial-type flagellum-dependent cell motility"/>
    <property type="evidence" value="ECO:0007669"/>
    <property type="project" value="TreeGrafter"/>
</dbReference>
<dbReference type="InterPro" id="IPR050469">
    <property type="entry name" value="Diguanylate_Cyclase"/>
</dbReference>